<dbReference type="PANTHER" id="PTHR11820">
    <property type="entry name" value="ACYLPYRUVASE"/>
    <property type="match status" value="1"/>
</dbReference>
<evidence type="ECO:0000313" key="4">
    <source>
        <dbReference type="EMBL" id="PWN28881.1"/>
    </source>
</evidence>
<proteinExistence type="inferred from homology"/>
<accession>A0A316UX29</accession>
<dbReference type="OrthoDB" id="411064at2759"/>
<dbReference type="GO" id="GO:0046872">
    <property type="term" value="F:metal ion binding"/>
    <property type="evidence" value="ECO:0007669"/>
    <property type="project" value="UniProtKB-KW"/>
</dbReference>
<protein>
    <recommendedName>
        <fullName evidence="3">Fumarylacetoacetase-like C-terminal domain-containing protein</fullName>
    </recommendedName>
</protein>
<dbReference type="EMBL" id="KZ819664">
    <property type="protein sequence ID" value="PWN28881.1"/>
    <property type="molecule type" value="Genomic_DNA"/>
</dbReference>
<organism evidence="4 5">
    <name type="scientific">Jaminaea rosea</name>
    <dbReference type="NCBI Taxonomy" id="1569628"/>
    <lineage>
        <taxon>Eukaryota</taxon>
        <taxon>Fungi</taxon>
        <taxon>Dikarya</taxon>
        <taxon>Basidiomycota</taxon>
        <taxon>Ustilaginomycotina</taxon>
        <taxon>Exobasidiomycetes</taxon>
        <taxon>Microstromatales</taxon>
        <taxon>Microstromatales incertae sedis</taxon>
        <taxon>Jaminaea</taxon>
    </lineage>
</organism>
<feature type="domain" description="Fumarylacetoacetase-like C-terminal" evidence="3">
    <location>
        <begin position="80"/>
        <end position="291"/>
    </location>
</feature>
<dbReference type="Proteomes" id="UP000245884">
    <property type="component" value="Unassembled WGS sequence"/>
</dbReference>
<dbReference type="InterPro" id="IPR036663">
    <property type="entry name" value="Fumarylacetoacetase_C_sf"/>
</dbReference>
<dbReference type="STRING" id="1569628.A0A316UX29"/>
<dbReference type="GO" id="GO:0006107">
    <property type="term" value="P:oxaloacetate metabolic process"/>
    <property type="evidence" value="ECO:0007669"/>
    <property type="project" value="UniProtKB-ARBA"/>
</dbReference>
<dbReference type="GO" id="GO:0018773">
    <property type="term" value="F:acetylpyruvate hydrolase activity"/>
    <property type="evidence" value="ECO:0007669"/>
    <property type="project" value="TreeGrafter"/>
</dbReference>
<reference evidence="4 5" key="1">
    <citation type="journal article" date="2018" name="Mol. Biol. Evol.">
        <title>Broad Genomic Sampling Reveals a Smut Pathogenic Ancestry of the Fungal Clade Ustilaginomycotina.</title>
        <authorList>
            <person name="Kijpornyongpan T."/>
            <person name="Mondo S.J."/>
            <person name="Barry K."/>
            <person name="Sandor L."/>
            <person name="Lee J."/>
            <person name="Lipzen A."/>
            <person name="Pangilinan J."/>
            <person name="LaButti K."/>
            <person name="Hainaut M."/>
            <person name="Henrissat B."/>
            <person name="Grigoriev I.V."/>
            <person name="Spatafora J.W."/>
            <person name="Aime M.C."/>
        </authorList>
    </citation>
    <scope>NUCLEOTIDE SEQUENCE [LARGE SCALE GENOMIC DNA]</scope>
    <source>
        <strain evidence="4 5">MCA 5214</strain>
    </source>
</reference>
<sequence>MPGWSRLITFIAVEDNAVHSGEPVDPNLDIGAAYAKSQQIKARILPPGVSPLDPSATPTSLERTVRVLLPPLDSKQIPSIRALGANFVQSGQDAAEAKKKRPVLPILFYKPLTALSGPERDIVIPQAATRNGDETDWEVELGVIISKPCKDVSPSRALDYVLGYTLTNDVSCRKRMFAVPQWGLGKSFDGHLPIGPCLVSPSALGDPEDVPLQTRVNGRLVQDGNTRDHLWGVAETIAELSAGTTLLPGDIISMGTPPGEGFKRNPQEWLKHGDECVVSGGRGLGSLRNWVRQEGREEVQRVKAKL</sequence>
<comment type="similarity">
    <text evidence="1">Belongs to the FAH family.</text>
</comment>
<dbReference type="RefSeq" id="XP_025363493.1">
    <property type="nucleotide sequence ID" value="XM_025505647.1"/>
</dbReference>
<dbReference type="GO" id="GO:0050163">
    <property type="term" value="F:oxaloacetate tautomerase activity"/>
    <property type="evidence" value="ECO:0007669"/>
    <property type="project" value="UniProtKB-ARBA"/>
</dbReference>
<dbReference type="AlphaFoldDB" id="A0A316UX29"/>
<evidence type="ECO:0000259" key="3">
    <source>
        <dbReference type="Pfam" id="PF01557"/>
    </source>
</evidence>
<keyword evidence="5" id="KW-1185">Reference proteome</keyword>
<evidence type="ECO:0000256" key="2">
    <source>
        <dbReference type="ARBA" id="ARBA00022723"/>
    </source>
</evidence>
<dbReference type="FunFam" id="3.90.850.10:FF:000002">
    <property type="entry name" value="2-hydroxyhepta-2,4-diene-1,7-dioate isomerase"/>
    <property type="match status" value="1"/>
</dbReference>
<gene>
    <name evidence="4" type="ORF">BDZ90DRAFT_230889</name>
</gene>
<dbReference type="PANTHER" id="PTHR11820:SF7">
    <property type="entry name" value="ACYLPYRUVASE FAHD1, MITOCHONDRIAL"/>
    <property type="match status" value="1"/>
</dbReference>
<evidence type="ECO:0000256" key="1">
    <source>
        <dbReference type="ARBA" id="ARBA00010211"/>
    </source>
</evidence>
<name>A0A316UX29_9BASI</name>
<dbReference type="Pfam" id="PF01557">
    <property type="entry name" value="FAA_hydrolase"/>
    <property type="match status" value="1"/>
</dbReference>
<evidence type="ECO:0000313" key="5">
    <source>
        <dbReference type="Proteomes" id="UP000245884"/>
    </source>
</evidence>
<dbReference type="SUPFAM" id="SSF56529">
    <property type="entry name" value="FAH"/>
    <property type="match status" value="1"/>
</dbReference>
<dbReference type="GeneID" id="37027470"/>
<keyword evidence="2" id="KW-0479">Metal-binding</keyword>
<dbReference type="InterPro" id="IPR011234">
    <property type="entry name" value="Fumarylacetoacetase-like_C"/>
</dbReference>
<dbReference type="Gene3D" id="3.90.850.10">
    <property type="entry name" value="Fumarylacetoacetase-like, C-terminal domain"/>
    <property type="match status" value="1"/>
</dbReference>